<feature type="domain" description="Response regulatory" evidence="3">
    <location>
        <begin position="10"/>
        <end position="212"/>
    </location>
</feature>
<evidence type="ECO:0000313" key="5">
    <source>
        <dbReference type="Proteomes" id="UP001594351"/>
    </source>
</evidence>
<name>A0ABV6YZU4_UNCC1</name>
<protein>
    <submittedName>
        <fullName evidence="4">Response regulator transcription factor</fullName>
    </submittedName>
</protein>
<dbReference type="InterPro" id="IPR001789">
    <property type="entry name" value="Sig_transdc_resp-reg_receiver"/>
</dbReference>
<keyword evidence="1 2" id="KW-0597">Phosphoprotein</keyword>
<evidence type="ECO:0000256" key="1">
    <source>
        <dbReference type="ARBA" id="ARBA00022553"/>
    </source>
</evidence>
<dbReference type="SUPFAM" id="SSF52172">
    <property type="entry name" value="CheY-like"/>
    <property type="match status" value="2"/>
</dbReference>
<comment type="caution">
    <text evidence="4">The sequence shown here is derived from an EMBL/GenBank/DDBJ whole genome shotgun (WGS) entry which is preliminary data.</text>
</comment>
<dbReference type="InterPro" id="IPR011006">
    <property type="entry name" value="CheY-like_superfamily"/>
</dbReference>
<feature type="modified residue" description="4-aspartylphosphate" evidence="2">
    <location>
        <position position="59"/>
    </location>
</feature>
<gene>
    <name evidence="4" type="ORF">ACFL27_16125</name>
</gene>
<evidence type="ECO:0000256" key="2">
    <source>
        <dbReference type="PROSITE-ProRule" id="PRU00169"/>
    </source>
</evidence>
<dbReference type="PANTHER" id="PTHR44591:SF3">
    <property type="entry name" value="RESPONSE REGULATORY DOMAIN-CONTAINING PROTEIN"/>
    <property type="match status" value="1"/>
</dbReference>
<dbReference type="PANTHER" id="PTHR44591">
    <property type="entry name" value="STRESS RESPONSE REGULATOR PROTEIN 1"/>
    <property type="match status" value="1"/>
</dbReference>
<organism evidence="4 5">
    <name type="scientific">candidate division CSSED10-310 bacterium</name>
    <dbReference type="NCBI Taxonomy" id="2855610"/>
    <lineage>
        <taxon>Bacteria</taxon>
        <taxon>Bacteria division CSSED10-310</taxon>
    </lineage>
</organism>
<evidence type="ECO:0000259" key="3">
    <source>
        <dbReference type="PROSITE" id="PS50110"/>
    </source>
</evidence>
<dbReference type="PROSITE" id="PS50110">
    <property type="entry name" value="RESPONSE_REGULATORY"/>
    <property type="match status" value="1"/>
</dbReference>
<keyword evidence="5" id="KW-1185">Reference proteome</keyword>
<dbReference type="Proteomes" id="UP001594351">
    <property type="component" value="Unassembled WGS sequence"/>
</dbReference>
<evidence type="ECO:0000313" key="4">
    <source>
        <dbReference type="EMBL" id="MFC1851718.1"/>
    </source>
</evidence>
<dbReference type="InterPro" id="IPR050595">
    <property type="entry name" value="Bact_response_regulator"/>
</dbReference>
<proteinExistence type="predicted"/>
<dbReference type="EMBL" id="JBHPBY010000218">
    <property type="protein sequence ID" value="MFC1851718.1"/>
    <property type="molecule type" value="Genomic_DNA"/>
</dbReference>
<dbReference type="Gene3D" id="3.40.50.2300">
    <property type="match status" value="1"/>
</dbReference>
<accession>A0ABV6YZU4</accession>
<sequence length="221" mass="25593">MHNNLAESPTILVVDDCQDLAQWLCHDLERQGYDTDFALSGIQCLAKVTRTCYQFIILDVMMPGETVFTDFLAAHPLYLKSKLPRDIRSLYIKENGRHVNFNNIMSGQNNFTGLKENHDGHYFTLETLHSLCNNEKFFAQFGDVFIHFDGFTVCQLIKSLTRFHPWPYVLIFTAGGGLRLEQEKRAHRVGATAYYLKSEYNPGLLNKLRELNQSERKFFQD</sequence>
<reference evidence="4 5" key="1">
    <citation type="submission" date="2024-09" db="EMBL/GenBank/DDBJ databases">
        <title>Laminarin stimulates single cell rates of sulfate reduction while oxygen inhibits transcriptomic activity in coastal marine sediment.</title>
        <authorList>
            <person name="Lindsay M."/>
            <person name="Orcutt B."/>
            <person name="Emerson D."/>
            <person name="Stepanauskas R."/>
            <person name="D'Angelo T."/>
        </authorList>
    </citation>
    <scope>NUCLEOTIDE SEQUENCE [LARGE SCALE GENOMIC DNA]</scope>
    <source>
        <strain evidence="4">SAG AM-311-K15</strain>
    </source>
</reference>